<keyword evidence="23" id="KW-1185">Reference proteome</keyword>
<dbReference type="PRINTS" id="PR00258">
    <property type="entry name" value="SPERACTRCPTR"/>
</dbReference>
<comment type="caution">
    <text evidence="15">Lacks conserved residue(s) required for the propagation of feature annotation.</text>
</comment>
<feature type="region of interest" description="Disordered" evidence="16">
    <location>
        <begin position="264"/>
        <end position="285"/>
    </location>
</feature>
<feature type="domain" description="C-type lectin" evidence="17">
    <location>
        <begin position="874"/>
        <end position="971"/>
    </location>
</feature>
<dbReference type="Pfam" id="PF00530">
    <property type="entry name" value="SRCR"/>
    <property type="match status" value="3"/>
</dbReference>
<dbReference type="Pfam" id="PF00024">
    <property type="entry name" value="PAN_1"/>
    <property type="match status" value="1"/>
</dbReference>
<evidence type="ECO:0000256" key="11">
    <source>
        <dbReference type="ARBA" id="ARBA00023170"/>
    </source>
</evidence>
<organism evidence="22 23">
    <name type="scientific">Lasius niger</name>
    <name type="common">Black garden ant</name>
    <dbReference type="NCBI Taxonomy" id="67767"/>
    <lineage>
        <taxon>Eukaryota</taxon>
        <taxon>Metazoa</taxon>
        <taxon>Ecdysozoa</taxon>
        <taxon>Arthropoda</taxon>
        <taxon>Hexapoda</taxon>
        <taxon>Insecta</taxon>
        <taxon>Pterygota</taxon>
        <taxon>Neoptera</taxon>
        <taxon>Endopterygota</taxon>
        <taxon>Hymenoptera</taxon>
        <taxon>Apocrita</taxon>
        <taxon>Aculeata</taxon>
        <taxon>Formicoidea</taxon>
        <taxon>Formicidae</taxon>
        <taxon>Formicinae</taxon>
        <taxon>Lasius</taxon>
        <taxon>Lasius</taxon>
    </lineage>
</organism>
<dbReference type="FunFam" id="3.10.250.10:FF:000007">
    <property type="entry name" value="Soluble scavenger receptor cysteine-rich domain-containing protein SSC5D"/>
    <property type="match status" value="1"/>
</dbReference>
<dbReference type="SUPFAM" id="SSF57440">
    <property type="entry name" value="Kringle-like"/>
    <property type="match status" value="1"/>
</dbReference>
<dbReference type="InterPro" id="IPR036055">
    <property type="entry name" value="LDL_receptor-like_sf"/>
</dbReference>
<evidence type="ECO:0000256" key="12">
    <source>
        <dbReference type="ARBA" id="ARBA00023180"/>
    </source>
</evidence>
<dbReference type="PANTHER" id="PTHR48071:SF27">
    <property type="entry name" value="SCAVENGER RECEPTOR CYSTEINE-RICH TYPE 1 PROTEIN M130-LIKE"/>
    <property type="match status" value="1"/>
</dbReference>
<feature type="region of interest" description="Disordered" evidence="16">
    <location>
        <begin position="350"/>
        <end position="429"/>
    </location>
</feature>
<keyword evidence="7" id="KW-0720">Serine protease</keyword>
<dbReference type="InterPro" id="IPR002557">
    <property type="entry name" value="Chitin-bd_dom"/>
</dbReference>
<dbReference type="PRINTS" id="PR00261">
    <property type="entry name" value="LDLRECEPTOR"/>
</dbReference>
<evidence type="ECO:0000256" key="13">
    <source>
        <dbReference type="PROSITE-ProRule" id="PRU00121"/>
    </source>
</evidence>
<dbReference type="InterPro" id="IPR001304">
    <property type="entry name" value="C-type_lectin-like"/>
</dbReference>
<dbReference type="InterPro" id="IPR003609">
    <property type="entry name" value="Pan_app"/>
</dbReference>
<dbReference type="InterPro" id="IPR023415">
    <property type="entry name" value="LDLR_class-A_CS"/>
</dbReference>
<evidence type="ECO:0000256" key="16">
    <source>
        <dbReference type="SAM" id="MobiDB-lite"/>
    </source>
</evidence>
<feature type="compositionally biased region" description="Low complexity" evidence="16">
    <location>
        <begin position="265"/>
        <end position="282"/>
    </location>
</feature>
<dbReference type="InterPro" id="IPR000001">
    <property type="entry name" value="Kringle"/>
</dbReference>
<dbReference type="GO" id="GO:0006508">
    <property type="term" value="P:proteolysis"/>
    <property type="evidence" value="ECO:0007669"/>
    <property type="project" value="UniProtKB-KW"/>
</dbReference>
<feature type="region of interest" description="Disordered" evidence="16">
    <location>
        <begin position="608"/>
        <end position="633"/>
    </location>
</feature>
<evidence type="ECO:0000256" key="7">
    <source>
        <dbReference type="ARBA" id="ARBA00022825"/>
    </source>
</evidence>
<dbReference type="InterPro" id="IPR036772">
    <property type="entry name" value="SRCR-like_dom_sf"/>
</dbReference>
<dbReference type="PROSITE" id="PS50041">
    <property type="entry name" value="C_TYPE_LECTIN_2"/>
    <property type="match status" value="1"/>
</dbReference>
<dbReference type="SMART" id="SM00202">
    <property type="entry name" value="SR"/>
    <property type="match status" value="3"/>
</dbReference>
<feature type="region of interest" description="Disordered" evidence="16">
    <location>
        <begin position="466"/>
        <end position="510"/>
    </location>
</feature>
<dbReference type="Gene3D" id="2.170.140.10">
    <property type="entry name" value="Chitin binding domain"/>
    <property type="match status" value="3"/>
</dbReference>
<evidence type="ECO:0008006" key="24">
    <source>
        <dbReference type="Google" id="ProtNLM"/>
    </source>
</evidence>
<dbReference type="PROSITE" id="PS01209">
    <property type="entry name" value="LDLRA_1"/>
    <property type="match status" value="2"/>
</dbReference>
<feature type="domain" description="SRCR" evidence="19">
    <location>
        <begin position="1324"/>
        <end position="1394"/>
    </location>
</feature>
<protein>
    <recommendedName>
        <fullName evidence="24">Neurotrypsin</fullName>
    </recommendedName>
</protein>
<dbReference type="SMART" id="SM00192">
    <property type="entry name" value="LDLa"/>
    <property type="match status" value="3"/>
</dbReference>
<dbReference type="PROSITE" id="PS50070">
    <property type="entry name" value="KRINGLE_2"/>
    <property type="match status" value="1"/>
</dbReference>
<dbReference type="GO" id="GO:0016020">
    <property type="term" value="C:membrane"/>
    <property type="evidence" value="ECO:0007669"/>
    <property type="project" value="UniProtKB-SubCell"/>
</dbReference>
<dbReference type="OrthoDB" id="6020543at2759"/>
<dbReference type="SUPFAM" id="SSF56436">
    <property type="entry name" value="C-type lectin-like"/>
    <property type="match status" value="1"/>
</dbReference>
<dbReference type="CDD" id="cd00037">
    <property type="entry name" value="CLECT"/>
    <property type="match status" value="1"/>
</dbReference>
<feature type="disulfide bond" evidence="14">
    <location>
        <begin position="1136"/>
        <end position="1154"/>
    </location>
</feature>
<dbReference type="CDD" id="cd01099">
    <property type="entry name" value="PAN_AP_HGF"/>
    <property type="match status" value="1"/>
</dbReference>
<evidence type="ECO:0000256" key="9">
    <source>
        <dbReference type="ARBA" id="ARBA00023136"/>
    </source>
</evidence>
<proteinExistence type="predicted"/>
<dbReference type="PROSITE" id="PS50940">
    <property type="entry name" value="CHIT_BIND_II"/>
    <property type="match status" value="3"/>
</dbReference>
<dbReference type="FunFam" id="3.10.250.10:FF:000016">
    <property type="entry name" value="Scavenger receptor cysteine-rich protein type 12"/>
    <property type="match status" value="1"/>
</dbReference>
<feature type="compositionally biased region" description="Polar residues" evidence="16">
    <location>
        <begin position="608"/>
        <end position="624"/>
    </location>
</feature>
<evidence type="ECO:0000313" key="23">
    <source>
        <dbReference type="Proteomes" id="UP000036403"/>
    </source>
</evidence>
<dbReference type="SMART" id="SM00130">
    <property type="entry name" value="KR"/>
    <property type="match status" value="1"/>
</dbReference>
<feature type="compositionally biased region" description="Basic and acidic residues" evidence="16">
    <location>
        <begin position="486"/>
        <end position="510"/>
    </location>
</feature>
<dbReference type="SUPFAM" id="SSF57424">
    <property type="entry name" value="LDL receptor-like module"/>
    <property type="match status" value="3"/>
</dbReference>
<feature type="compositionally biased region" description="Polar residues" evidence="16">
    <location>
        <begin position="390"/>
        <end position="400"/>
    </location>
</feature>
<dbReference type="PROSITE" id="PS50287">
    <property type="entry name" value="SRCR_2"/>
    <property type="match status" value="3"/>
</dbReference>
<evidence type="ECO:0000256" key="10">
    <source>
        <dbReference type="ARBA" id="ARBA00023157"/>
    </source>
</evidence>
<comment type="subcellular location">
    <subcellularLocation>
        <location evidence="1">Membrane</location>
        <topology evidence="1">Single-pass membrane protein</topology>
    </subcellularLocation>
</comment>
<feature type="domain" description="SRCR" evidence="19">
    <location>
        <begin position="756"/>
        <end position="860"/>
    </location>
</feature>
<comment type="caution">
    <text evidence="22">The sequence shown here is derived from an EMBL/GenBank/DDBJ whole genome shotgun (WGS) entry which is preliminary data.</text>
</comment>
<feature type="disulfide bond" evidence="15">
    <location>
        <begin position="1244"/>
        <end position="1254"/>
    </location>
</feature>
<evidence type="ECO:0000256" key="14">
    <source>
        <dbReference type="PROSITE-ProRule" id="PRU00124"/>
    </source>
</evidence>
<dbReference type="SUPFAM" id="SSF57625">
    <property type="entry name" value="Invertebrate chitin-binding proteins"/>
    <property type="match status" value="3"/>
</dbReference>
<dbReference type="SUPFAM" id="SSF57414">
    <property type="entry name" value="Hairpin loop containing domain-like"/>
    <property type="match status" value="1"/>
</dbReference>
<evidence type="ECO:0000259" key="20">
    <source>
        <dbReference type="PROSITE" id="PS50940"/>
    </source>
</evidence>
<feature type="domain" description="SRCR" evidence="19">
    <location>
        <begin position="1172"/>
        <end position="1275"/>
    </location>
</feature>
<dbReference type="InterPro" id="IPR016186">
    <property type="entry name" value="C-type_lectin-like/link_sf"/>
</dbReference>
<keyword evidence="10 15" id="KW-1015">Disulfide bond</keyword>
<dbReference type="PROSITE" id="PS50948">
    <property type="entry name" value="PAN"/>
    <property type="match status" value="1"/>
</dbReference>
<feature type="compositionally biased region" description="Basic and acidic residues" evidence="16">
    <location>
        <begin position="350"/>
        <end position="365"/>
    </location>
</feature>
<feature type="disulfide bond" evidence="14">
    <location>
        <begin position="1030"/>
        <end position="1045"/>
    </location>
</feature>
<feature type="disulfide bond" evidence="14">
    <location>
        <begin position="1148"/>
        <end position="1163"/>
    </location>
</feature>
<dbReference type="CDD" id="cd00112">
    <property type="entry name" value="LDLa"/>
    <property type="match status" value="3"/>
</dbReference>
<dbReference type="Gene3D" id="3.10.100.10">
    <property type="entry name" value="Mannose-Binding Protein A, subunit A"/>
    <property type="match status" value="1"/>
</dbReference>
<feature type="compositionally biased region" description="Basic and acidic residues" evidence="16">
    <location>
        <begin position="401"/>
        <end position="421"/>
    </location>
</feature>
<dbReference type="InterPro" id="IPR036508">
    <property type="entry name" value="Chitin-bd_dom_sf"/>
</dbReference>
<dbReference type="GO" id="GO:0005576">
    <property type="term" value="C:extracellular region"/>
    <property type="evidence" value="ECO:0007669"/>
    <property type="project" value="InterPro"/>
</dbReference>
<evidence type="ECO:0000259" key="19">
    <source>
        <dbReference type="PROSITE" id="PS50287"/>
    </source>
</evidence>
<evidence type="ECO:0000256" key="1">
    <source>
        <dbReference type="ARBA" id="ARBA00004167"/>
    </source>
</evidence>
<dbReference type="InterPro" id="IPR016187">
    <property type="entry name" value="CTDL_fold"/>
</dbReference>
<keyword evidence="13" id="KW-0420">Kringle</keyword>
<dbReference type="SMART" id="SM00034">
    <property type="entry name" value="CLECT"/>
    <property type="match status" value="1"/>
</dbReference>
<feature type="disulfide bond" evidence="15">
    <location>
        <begin position="830"/>
        <end position="840"/>
    </location>
</feature>
<feature type="domain" description="Kringle" evidence="18">
    <location>
        <begin position="986"/>
        <end position="1017"/>
    </location>
</feature>
<name>A0A0J7KKG3_LASNI</name>
<dbReference type="PaxDb" id="67767-A0A0J7KKG3"/>
<keyword evidence="4" id="KW-0732">Signal</keyword>
<keyword evidence="11" id="KW-0675">Receptor</keyword>
<keyword evidence="2" id="KW-0645">Protease</keyword>
<evidence type="ECO:0000256" key="15">
    <source>
        <dbReference type="PROSITE-ProRule" id="PRU00196"/>
    </source>
</evidence>
<accession>A0A0J7KKG3</accession>
<keyword evidence="3" id="KW-0812">Transmembrane</keyword>
<evidence type="ECO:0000313" key="22">
    <source>
        <dbReference type="EMBL" id="KMQ90903.1"/>
    </source>
</evidence>
<evidence type="ECO:0000259" key="18">
    <source>
        <dbReference type="PROSITE" id="PS50070"/>
    </source>
</evidence>
<feature type="domain" description="Apple" evidence="21">
    <location>
        <begin position="1045"/>
        <end position="1125"/>
    </location>
</feature>
<evidence type="ECO:0000259" key="17">
    <source>
        <dbReference type="PROSITE" id="PS50041"/>
    </source>
</evidence>
<dbReference type="GO" id="GO:0008236">
    <property type="term" value="F:serine-type peptidase activity"/>
    <property type="evidence" value="ECO:0007669"/>
    <property type="project" value="UniProtKB-KW"/>
</dbReference>
<evidence type="ECO:0000256" key="3">
    <source>
        <dbReference type="ARBA" id="ARBA00022692"/>
    </source>
</evidence>
<dbReference type="SMART" id="SM00473">
    <property type="entry name" value="PAN_AP"/>
    <property type="match status" value="1"/>
</dbReference>
<keyword evidence="6" id="KW-0378">Hydrolase</keyword>
<feature type="disulfide bond" evidence="13">
    <location>
        <begin position="989"/>
        <end position="1012"/>
    </location>
</feature>
<feature type="domain" description="Chitin-binding type-2" evidence="20">
    <location>
        <begin position="25"/>
        <end position="82"/>
    </location>
</feature>
<feature type="domain" description="Chitin-binding type-2" evidence="20">
    <location>
        <begin position="107"/>
        <end position="164"/>
    </location>
</feature>
<dbReference type="PROSITE" id="PS50068">
    <property type="entry name" value="LDLRA_2"/>
    <property type="match status" value="3"/>
</dbReference>
<reference evidence="22 23" key="1">
    <citation type="submission" date="2015-04" db="EMBL/GenBank/DDBJ databases">
        <title>Lasius niger genome sequencing.</title>
        <authorList>
            <person name="Konorov E.A."/>
            <person name="Nikitin M.A."/>
            <person name="Kirill M.V."/>
            <person name="Chang P."/>
        </authorList>
    </citation>
    <scope>NUCLEOTIDE SEQUENCE [LARGE SCALE GENOMIC DNA]</scope>
    <source>
        <tissue evidence="22">Whole</tissue>
    </source>
</reference>
<gene>
    <name evidence="22" type="ORF">RF55_9288</name>
</gene>
<dbReference type="InterPro" id="IPR013806">
    <property type="entry name" value="Kringle-like"/>
</dbReference>
<keyword evidence="12" id="KW-0325">Glycoprotein</keyword>
<evidence type="ECO:0000256" key="4">
    <source>
        <dbReference type="ARBA" id="ARBA00022729"/>
    </source>
</evidence>
<dbReference type="Gene3D" id="4.10.400.10">
    <property type="entry name" value="Low-density Lipoprotein Receptor"/>
    <property type="match status" value="3"/>
</dbReference>
<dbReference type="Gene3D" id="3.50.4.10">
    <property type="entry name" value="Hepatocyte Growth Factor"/>
    <property type="match status" value="1"/>
</dbReference>
<dbReference type="Pfam" id="PF01607">
    <property type="entry name" value="CBM_14"/>
    <property type="match status" value="3"/>
</dbReference>
<dbReference type="SMART" id="SM00494">
    <property type="entry name" value="ChtBD2"/>
    <property type="match status" value="3"/>
</dbReference>
<keyword evidence="9" id="KW-0472">Membrane</keyword>
<keyword evidence="8" id="KW-1133">Transmembrane helix</keyword>
<feature type="domain" description="Chitin-binding type-2" evidence="20">
    <location>
        <begin position="195"/>
        <end position="252"/>
    </location>
</feature>
<dbReference type="Gene3D" id="3.10.250.10">
    <property type="entry name" value="SRCR-like domain"/>
    <property type="match status" value="3"/>
</dbReference>
<keyword evidence="5" id="KW-0677">Repeat</keyword>
<evidence type="ECO:0000256" key="2">
    <source>
        <dbReference type="ARBA" id="ARBA00022670"/>
    </source>
</evidence>
<evidence type="ECO:0000259" key="21">
    <source>
        <dbReference type="PROSITE" id="PS50948"/>
    </source>
</evidence>
<dbReference type="GO" id="GO:0008061">
    <property type="term" value="F:chitin binding"/>
    <property type="evidence" value="ECO:0007669"/>
    <property type="project" value="InterPro"/>
</dbReference>
<evidence type="ECO:0000256" key="8">
    <source>
        <dbReference type="ARBA" id="ARBA00022989"/>
    </source>
</evidence>
<dbReference type="SUPFAM" id="SSF56487">
    <property type="entry name" value="SRCR-like"/>
    <property type="match status" value="3"/>
</dbReference>
<dbReference type="STRING" id="67767.A0A0J7KKG3"/>
<dbReference type="EMBL" id="LBMM01006124">
    <property type="protein sequence ID" value="KMQ90903.1"/>
    <property type="molecule type" value="Genomic_DNA"/>
</dbReference>
<evidence type="ECO:0000256" key="6">
    <source>
        <dbReference type="ARBA" id="ARBA00022801"/>
    </source>
</evidence>
<dbReference type="InterPro" id="IPR001190">
    <property type="entry name" value="SRCR"/>
</dbReference>
<dbReference type="Pfam" id="PF00057">
    <property type="entry name" value="Ldl_recept_a"/>
    <property type="match status" value="3"/>
</dbReference>
<evidence type="ECO:0000256" key="5">
    <source>
        <dbReference type="ARBA" id="ARBA00022737"/>
    </source>
</evidence>
<dbReference type="PANTHER" id="PTHR48071">
    <property type="entry name" value="SRCR DOMAIN-CONTAINING PROTEIN"/>
    <property type="match status" value="1"/>
</dbReference>
<sequence>KPRKENIVLSSKSHHKVARYDSRLGVQCPDHNSTGQFVYPLDCKFFVNCWQGRAFVQPCAPNTHFNPDTLECDFPHKVKCYENKSADLRQPLDSEFQINRKSQRLTEPKCPPYLIGLLPHYGDCTKFVQCAHGTTYIMNCGTGTVFNPTVGVCDWPRNVKGCEDTYKSDEDDEIPLASLNPSSGRDKSAYTEVKRITCPADFTGLLAHPETCKKFLQCANGATYIMDCGPGTAFNPVTTVCDWPYKVPSCKTDKSVDENYRTGASTWSPSESGGTTSWSTSGRYNHTTNTRNRIFQSKYNTTMRPTIRPAWKLFTTTPSPRWIPTWTTARSFYDHSEHVTDYHNRYGHAREENPYKDHGSYHSEWKPSGNLGRPSGGNYEFQHHSDRQQVENQGNDQEPQGTHHPDRPEGSYAHKNEDHNYGDGYYPPGHHHHHHHHYYHNYGSNPSENANWANPAVTSNQKYNQEHYAPNTDSNGRPNYNYNDNPHYDYRHFEHTTPDKTDERQFQPPGKYDEDNIQFHDRHNETKFDTDGNLPANRKTGYDFSLNRQNYSRTTPGLYHPSFNRTSPSVGNIFPNSNNKSTESWDQIQDGLRQDKLSPPWRGRENIAWNQPARSNFKPSTWRGQENRGKVQTENQTYPWDRDDYWSASDTKISNVDSGTPNVIEPEINDYDVDVLDDKNVWKPRLVFENKTETTTASSVIMKIGPKNTDVELFNIEAAPYQEEEPPFPVYYIQSVQPLTHSRKFVRPTPISGQVIRLRGGSGPNDGYVEVQGMLPGWGVVCDSRNSWTLKEAHILCRQLGYIRGAEMAWQGRNNRNGVPTWIAANTVTCLGNETKFQSCKFTHNQECRVDRDAIGVRCALNRIAHCRKDEVPHNGHCYHLARPDSGLNQAEALEHCTRRNARLIDVTSQAENNFVSELLLQSYPEVNSIMTSGFGFTTMNRTLWLWADSARAKFKFTKWWPGWMNDTKQPPWVVNKEVRDKLKMHNYCRNPNPGKESRPWCFVGPGKYEYCDIPACGNIEECIPSPWVCDGEEDCTNGADERNCMLDLNLFQKSAKHKLEGYDMEKWLNTPLKSCALRCKEADFTCRSFNHKSDGNVCLLSNGNIGLTGALKPDKQFDYYEMRERSIDCNGMYICNNRKCINQTQVCDGKNDCNDHSDENICTAENLDYSIRLAGANNSYEGRIEVKILGHWGQVCDDGFGMINADVICKELGFDLGALEVRSGGFYGNLDPPTRFMVDQLKCRGNETTLRECDFNGWGIHNCQPEEAVGIVCKTAVNTCQEGHWKCDNSPTCIPTPFICDEVVDCPDRSDESPEHCDAPFELRLANGSNSLQGRVEVRHHGVWGTVCDDDFTNATATVICRSLGYGGIAIAKKDGFFGPGQGPIWLDEVLHL</sequence>
<dbReference type="InterPro" id="IPR002172">
    <property type="entry name" value="LDrepeatLR_classA_rpt"/>
</dbReference>
<dbReference type="Proteomes" id="UP000036403">
    <property type="component" value="Unassembled WGS sequence"/>
</dbReference>
<feature type="non-terminal residue" evidence="22">
    <location>
        <position position="1"/>
    </location>
</feature>
<dbReference type="PROSITE" id="PS00420">
    <property type="entry name" value="SRCR_1"/>
    <property type="match status" value="1"/>
</dbReference>